<dbReference type="Proteomes" id="UP001177003">
    <property type="component" value="Chromosome 4"/>
</dbReference>
<evidence type="ECO:0000313" key="2">
    <source>
        <dbReference type="EMBL" id="CAI9278750.1"/>
    </source>
</evidence>
<keyword evidence="3" id="KW-1185">Reference proteome</keyword>
<dbReference type="Pfam" id="PF26130">
    <property type="entry name" value="PB1-like"/>
    <property type="match status" value="1"/>
</dbReference>
<gene>
    <name evidence="2" type="ORF">LSALG_LOCUS18592</name>
</gene>
<organism evidence="2 3">
    <name type="scientific">Lactuca saligna</name>
    <name type="common">Willowleaf lettuce</name>
    <dbReference type="NCBI Taxonomy" id="75948"/>
    <lineage>
        <taxon>Eukaryota</taxon>
        <taxon>Viridiplantae</taxon>
        <taxon>Streptophyta</taxon>
        <taxon>Embryophyta</taxon>
        <taxon>Tracheophyta</taxon>
        <taxon>Spermatophyta</taxon>
        <taxon>Magnoliopsida</taxon>
        <taxon>eudicotyledons</taxon>
        <taxon>Gunneridae</taxon>
        <taxon>Pentapetalae</taxon>
        <taxon>asterids</taxon>
        <taxon>campanulids</taxon>
        <taxon>Asterales</taxon>
        <taxon>Asteraceae</taxon>
        <taxon>Cichorioideae</taxon>
        <taxon>Cichorieae</taxon>
        <taxon>Lactucinae</taxon>
        <taxon>Lactuca</taxon>
    </lineage>
</organism>
<dbReference type="PANTHER" id="PTHR31973:SF190">
    <property type="entry name" value="MULE TRANSPOSASE DOMAIN-CONTAINING PROTEIN"/>
    <property type="match status" value="1"/>
</dbReference>
<sequence>MEEIDVEKHYAGHATIFSTRLFYGGEFRKFPGQSYIKGKERYVDLLDIDEFCVHDIDEMMETLGYVEEGKLLYYHFKRPFSDLDFGLFVLASDSDINHLGTYVGTFADLGQLDPCGPSQSNKESEENKCQWVLYASKWEQDVDWEIKTYGKEHRYLQTRNVKACTYKFLARKIVQQIESNPTVLTRALQEQLQREYQVDISKMKVLRAKQKH</sequence>
<evidence type="ECO:0000313" key="3">
    <source>
        <dbReference type="Proteomes" id="UP001177003"/>
    </source>
</evidence>
<dbReference type="EMBL" id="OX465080">
    <property type="protein sequence ID" value="CAI9278750.1"/>
    <property type="molecule type" value="Genomic_DNA"/>
</dbReference>
<evidence type="ECO:0000259" key="1">
    <source>
        <dbReference type="Pfam" id="PF26130"/>
    </source>
</evidence>
<proteinExistence type="predicted"/>
<dbReference type="InterPro" id="IPR058594">
    <property type="entry name" value="PB1-like_dom_pln"/>
</dbReference>
<reference evidence="2" key="1">
    <citation type="submission" date="2023-04" db="EMBL/GenBank/DDBJ databases">
        <authorList>
            <person name="Vijverberg K."/>
            <person name="Xiong W."/>
            <person name="Schranz E."/>
        </authorList>
    </citation>
    <scope>NUCLEOTIDE SEQUENCE</scope>
</reference>
<protein>
    <recommendedName>
        <fullName evidence="1">PB1-like domain-containing protein</fullName>
    </recommendedName>
</protein>
<accession>A0AA35YR82</accession>
<dbReference type="PANTHER" id="PTHR31973">
    <property type="entry name" value="POLYPROTEIN, PUTATIVE-RELATED"/>
    <property type="match status" value="1"/>
</dbReference>
<name>A0AA35YR82_LACSI</name>
<feature type="domain" description="PB1-like" evidence="1">
    <location>
        <begin position="18"/>
        <end position="100"/>
    </location>
</feature>
<dbReference type="AlphaFoldDB" id="A0AA35YR82"/>